<name>A0A2T9ZJW6_9FUNG</name>
<dbReference type="Gene3D" id="3.30.70.330">
    <property type="match status" value="1"/>
</dbReference>
<evidence type="ECO:0000256" key="2">
    <source>
        <dbReference type="PROSITE-ProRule" id="PRU00176"/>
    </source>
</evidence>
<dbReference type="Proteomes" id="UP000245609">
    <property type="component" value="Unassembled WGS sequence"/>
</dbReference>
<dbReference type="STRING" id="133381.A0A2T9ZJW6"/>
<dbReference type="GO" id="GO:0003723">
    <property type="term" value="F:RNA binding"/>
    <property type="evidence" value="ECO:0007669"/>
    <property type="project" value="UniProtKB-UniRule"/>
</dbReference>
<comment type="caution">
    <text evidence="5">The sequence shown here is derived from an EMBL/GenBank/DDBJ whole genome shotgun (WGS) entry which is preliminary data.</text>
</comment>
<dbReference type="AlphaFoldDB" id="A0A2T9ZJW6"/>
<dbReference type="PROSITE" id="PS50102">
    <property type="entry name" value="RRM"/>
    <property type="match status" value="1"/>
</dbReference>
<proteinExistence type="predicted"/>
<dbReference type="Pfam" id="PF00076">
    <property type="entry name" value="RRM_1"/>
    <property type="match status" value="1"/>
</dbReference>
<feature type="compositionally biased region" description="Low complexity" evidence="3">
    <location>
        <begin position="161"/>
        <end position="187"/>
    </location>
</feature>
<feature type="compositionally biased region" description="Basic and acidic residues" evidence="3">
    <location>
        <begin position="127"/>
        <end position="138"/>
    </location>
</feature>
<accession>A0A2T9ZJW6</accession>
<keyword evidence="1 2" id="KW-0694">RNA-binding</keyword>
<evidence type="ECO:0000313" key="6">
    <source>
        <dbReference type="Proteomes" id="UP000245609"/>
    </source>
</evidence>
<gene>
    <name evidence="5" type="ORF">BB560_000593</name>
</gene>
<dbReference type="SMART" id="SM00360">
    <property type="entry name" value="RRM"/>
    <property type="match status" value="2"/>
</dbReference>
<sequence length="618" mass="69843">MYEYLFLAERAFALLNSSRLEDTSQIIKLSPTKSFEFSPPETTKIVVRHLPPDADNFSLYNFLRTAGPIFSLYYKMSKADAIPEITCSVKYFDSTSESNALDELSFSTYKDNLITLKSTGKRAKSISPEKENTIKKNPSDSNTESPSNRQDDKASKTNVNSTDSIQSIRSSSQLSTTNTQNPDQTPTKVVSRSNSINMANFPKSSTDSNFSKLCVQNLELTVSHSDLFELFKPYGYIYSARVTIDRVSRKSLGFGYVQYASNHEAVAAMNNLKGVEVKGNPIEIFVVESDILDPSGYRNRTKTSPINKGYYPDVFNAPIYPNLTLKNPDYVKNKQALDFKRNSLFSGSDQLNIPEKPLDTVDQSSQLESENKEFDPEFMDLLSLEAKTELLSKEIIRKALANHKLDLFAFIDKHRASRPLLPELTRTVCRILALPQNKLTETLKSDEMLYKKWVEAQSNISIPFEASDLDIASECWIDEFYRNGLEPSYFLLSQPQTPVKKSGILESKNSEPSSRENSVEPKDSPRQEGKSGIKIRGYDSQVENFIEDLKMMSPDECREELFSKLEPLIKYIGYENSKETTDKLLDGTISDIRKLAYAMNDTNDLSSLVDSVLENPDQ</sequence>
<feature type="region of interest" description="Disordered" evidence="3">
    <location>
        <begin position="503"/>
        <end position="532"/>
    </location>
</feature>
<dbReference type="SUPFAM" id="SSF54928">
    <property type="entry name" value="RNA-binding domain, RBD"/>
    <property type="match status" value="2"/>
</dbReference>
<dbReference type="InterPro" id="IPR000504">
    <property type="entry name" value="RRM_dom"/>
</dbReference>
<dbReference type="InterPro" id="IPR035979">
    <property type="entry name" value="RBD_domain_sf"/>
</dbReference>
<feature type="region of interest" description="Disordered" evidence="3">
    <location>
        <begin position="120"/>
        <end position="207"/>
    </location>
</feature>
<feature type="compositionally biased region" description="Polar residues" evidence="3">
    <location>
        <begin position="188"/>
        <end position="207"/>
    </location>
</feature>
<evidence type="ECO:0000256" key="1">
    <source>
        <dbReference type="ARBA" id="ARBA00022884"/>
    </source>
</evidence>
<evidence type="ECO:0000259" key="4">
    <source>
        <dbReference type="PROSITE" id="PS50102"/>
    </source>
</evidence>
<feature type="compositionally biased region" description="Polar residues" evidence="3">
    <location>
        <begin position="139"/>
        <end position="148"/>
    </location>
</feature>
<dbReference type="OrthoDB" id="6159137at2759"/>
<feature type="compositionally biased region" description="Basic and acidic residues" evidence="3">
    <location>
        <begin position="513"/>
        <end position="531"/>
    </location>
</feature>
<evidence type="ECO:0000256" key="3">
    <source>
        <dbReference type="SAM" id="MobiDB-lite"/>
    </source>
</evidence>
<feature type="domain" description="RRM" evidence="4">
    <location>
        <begin position="211"/>
        <end position="289"/>
    </location>
</feature>
<protein>
    <recommendedName>
        <fullName evidence="4">RRM domain-containing protein</fullName>
    </recommendedName>
</protein>
<reference evidence="5 6" key="1">
    <citation type="journal article" date="2018" name="MBio">
        <title>Comparative Genomics Reveals the Core Gene Toolbox for the Fungus-Insect Symbiosis.</title>
        <authorList>
            <person name="Wang Y."/>
            <person name="Stata M."/>
            <person name="Wang W."/>
            <person name="Stajich J.E."/>
            <person name="White M.M."/>
            <person name="Moncalvo J.M."/>
        </authorList>
    </citation>
    <scope>NUCLEOTIDE SEQUENCE [LARGE SCALE GENOMIC DNA]</scope>
    <source>
        <strain evidence="5 6">SC-DP-2</strain>
    </source>
</reference>
<dbReference type="EMBL" id="MBFS01000067">
    <property type="protein sequence ID" value="PVV04884.1"/>
    <property type="molecule type" value="Genomic_DNA"/>
</dbReference>
<keyword evidence="6" id="KW-1185">Reference proteome</keyword>
<dbReference type="PANTHER" id="PTHR48027">
    <property type="entry name" value="HETEROGENEOUS NUCLEAR RIBONUCLEOPROTEIN 87F-RELATED"/>
    <property type="match status" value="1"/>
</dbReference>
<evidence type="ECO:0000313" key="5">
    <source>
        <dbReference type="EMBL" id="PVV04884.1"/>
    </source>
</evidence>
<dbReference type="InterPro" id="IPR052462">
    <property type="entry name" value="SLIRP/GR-RBP-like"/>
</dbReference>
<dbReference type="InterPro" id="IPR012677">
    <property type="entry name" value="Nucleotide-bd_a/b_plait_sf"/>
</dbReference>
<organism evidence="5 6">
    <name type="scientific">Smittium megazygosporum</name>
    <dbReference type="NCBI Taxonomy" id="133381"/>
    <lineage>
        <taxon>Eukaryota</taxon>
        <taxon>Fungi</taxon>
        <taxon>Fungi incertae sedis</taxon>
        <taxon>Zoopagomycota</taxon>
        <taxon>Kickxellomycotina</taxon>
        <taxon>Harpellomycetes</taxon>
        <taxon>Harpellales</taxon>
        <taxon>Legeriomycetaceae</taxon>
        <taxon>Smittium</taxon>
    </lineage>
</organism>
<dbReference type="CDD" id="cd00590">
    <property type="entry name" value="RRM_SF"/>
    <property type="match status" value="1"/>
</dbReference>